<dbReference type="OrthoDB" id="270392at2759"/>
<keyword evidence="4" id="KW-0548">Nucleotidyltransferase</keyword>
<dbReference type="Gene3D" id="4.10.860.120">
    <property type="entry name" value="RNA polymerase II, clamp domain"/>
    <property type="match status" value="1"/>
</dbReference>
<dbReference type="GO" id="GO:0000428">
    <property type="term" value="C:DNA-directed RNA polymerase complex"/>
    <property type="evidence" value="ECO:0007669"/>
    <property type="project" value="UniProtKB-KW"/>
</dbReference>
<dbReference type="EMBL" id="KV425926">
    <property type="protein sequence ID" value="KZV97736.1"/>
    <property type="molecule type" value="Genomic_DNA"/>
</dbReference>
<evidence type="ECO:0000256" key="4">
    <source>
        <dbReference type="ARBA" id="ARBA00022695"/>
    </source>
</evidence>
<dbReference type="EC" id="2.7.7.6" evidence="1"/>
<sequence>MKEIVSHAAPKVVTKIQFSRLNPQQVVQLSEFEVTHKDLYIPEDHVPAKNGPLDRRPVRALACDEP</sequence>
<dbReference type="InterPro" id="IPR044893">
    <property type="entry name" value="RNA_pol_Rpb1_clamp_domain"/>
</dbReference>
<reference evidence="6 7" key="1">
    <citation type="journal article" date="2016" name="Mol. Biol. Evol.">
        <title>Comparative Genomics of Early-Diverging Mushroom-Forming Fungi Provides Insights into the Origins of Lignocellulose Decay Capabilities.</title>
        <authorList>
            <person name="Nagy L.G."/>
            <person name="Riley R."/>
            <person name="Tritt A."/>
            <person name="Adam C."/>
            <person name="Daum C."/>
            <person name="Floudas D."/>
            <person name="Sun H."/>
            <person name="Yadav J.S."/>
            <person name="Pangilinan J."/>
            <person name="Larsson K.H."/>
            <person name="Matsuura K."/>
            <person name="Barry K."/>
            <person name="Labutti K."/>
            <person name="Kuo R."/>
            <person name="Ohm R.A."/>
            <person name="Bhattacharya S.S."/>
            <person name="Shirouzu T."/>
            <person name="Yoshinaga Y."/>
            <person name="Martin F.M."/>
            <person name="Grigoriev I.V."/>
            <person name="Hibbett D.S."/>
        </authorList>
    </citation>
    <scope>NUCLEOTIDE SEQUENCE [LARGE SCALE GENOMIC DNA]</scope>
    <source>
        <strain evidence="6 7">HHB12029</strain>
    </source>
</reference>
<dbReference type="Proteomes" id="UP000077266">
    <property type="component" value="Unassembled WGS sequence"/>
</dbReference>
<dbReference type="GO" id="GO:0003899">
    <property type="term" value="F:DNA-directed RNA polymerase activity"/>
    <property type="evidence" value="ECO:0007669"/>
    <property type="project" value="UniProtKB-EC"/>
</dbReference>
<dbReference type="STRING" id="1314781.A0A165LDW3"/>
<keyword evidence="5" id="KW-0804">Transcription</keyword>
<keyword evidence="7" id="KW-1185">Reference proteome</keyword>
<name>A0A165LDW3_EXIGL</name>
<protein>
    <recommendedName>
        <fullName evidence="1">DNA-directed RNA polymerase</fullName>
        <ecNumber evidence="1">2.7.7.6</ecNumber>
    </recommendedName>
</protein>
<keyword evidence="3" id="KW-0808">Transferase</keyword>
<evidence type="ECO:0000256" key="3">
    <source>
        <dbReference type="ARBA" id="ARBA00022679"/>
    </source>
</evidence>
<keyword evidence="2" id="KW-0240">DNA-directed RNA polymerase</keyword>
<evidence type="ECO:0000313" key="7">
    <source>
        <dbReference type="Proteomes" id="UP000077266"/>
    </source>
</evidence>
<gene>
    <name evidence="6" type="ORF">EXIGLDRAFT_764099</name>
</gene>
<evidence type="ECO:0000256" key="5">
    <source>
        <dbReference type="ARBA" id="ARBA00023163"/>
    </source>
</evidence>
<proteinExistence type="predicted"/>
<evidence type="ECO:0000256" key="2">
    <source>
        <dbReference type="ARBA" id="ARBA00022478"/>
    </source>
</evidence>
<evidence type="ECO:0000313" key="6">
    <source>
        <dbReference type="EMBL" id="KZV97736.1"/>
    </source>
</evidence>
<organism evidence="6 7">
    <name type="scientific">Exidia glandulosa HHB12029</name>
    <dbReference type="NCBI Taxonomy" id="1314781"/>
    <lineage>
        <taxon>Eukaryota</taxon>
        <taxon>Fungi</taxon>
        <taxon>Dikarya</taxon>
        <taxon>Basidiomycota</taxon>
        <taxon>Agaricomycotina</taxon>
        <taxon>Agaricomycetes</taxon>
        <taxon>Auriculariales</taxon>
        <taxon>Exidiaceae</taxon>
        <taxon>Exidia</taxon>
    </lineage>
</organism>
<evidence type="ECO:0000256" key="1">
    <source>
        <dbReference type="ARBA" id="ARBA00012418"/>
    </source>
</evidence>
<dbReference type="AlphaFoldDB" id="A0A165LDW3"/>
<dbReference type="InParanoid" id="A0A165LDW3"/>
<accession>A0A165LDW3</accession>